<dbReference type="AlphaFoldDB" id="A0A0J8Y0Q8"/>
<sequence length="168" mass="18626">MIRSNVVSNAAKKVIDSNVAIVANGRSPQASIDCELACIELLERCEHLSICLDQTSLIMDEYAKHLSYAGSPGVGDMFFKYLHDNQYAGKNIELVTITPILAENRGFEELPENRFDPSDRKFLATAVSGGAQVVNATDSDWVEQQELMNQLNITVQQLCPDCCTRQQN</sequence>
<dbReference type="OrthoDB" id="165658at2"/>
<evidence type="ECO:0000313" key="2">
    <source>
        <dbReference type="Proteomes" id="UP000240481"/>
    </source>
</evidence>
<keyword evidence="2" id="KW-1185">Reference proteome</keyword>
<protein>
    <recommendedName>
        <fullName evidence="3">PIN domain-containing protein</fullName>
    </recommendedName>
</protein>
<gene>
    <name evidence="1" type="ORF">C9I94_12620</name>
</gene>
<proteinExistence type="predicted"/>
<comment type="caution">
    <text evidence="1">The sequence shown here is derived from an EMBL/GenBank/DDBJ whole genome shotgun (WGS) entry which is preliminary data.</text>
</comment>
<reference evidence="1 2" key="1">
    <citation type="submission" date="2018-01" db="EMBL/GenBank/DDBJ databases">
        <title>Whole genome sequencing of Histamine producing bacteria.</title>
        <authorList>
            <person name="Butler K."/>
        </authorList>
    </citation>
    <scope>NUCLEOTIDE SEQUENCE [LARGE SCALE GENOMIC DNA]</scope>
    <source>
        <strain evidence="1 2">DSM 24669</strain>
    </source>
</reference>
<dbReference type="Proteomes" id="UP000240481">
    <property type="component" value="Unassembled WGS sequence"/>
</dbReference>
<evidence type="ECO:0000313" key="1">
    <source>
        <dbReference type="EMBL" id="PSW24174.1"/>
    </source>
</evidence>
<organism evidence="1 2">
    <name type="scientific">Photobacterium swingsii</name>
    <dbReference type="NCBI Taxonomy" id="680026"/>
    <lineage>
        <taxon>Bacteria</taxon>
        <taxon>Pseudomonadati</taxon>
        <taxon>Pseudomonadota</taxon>
        <taxon>Gammaproteobacteria</taxon>
        <taxon>Vibrionales</taxon>
        <taxon>Vibrionaceae</taxon>
        <taxon>Photobacterium</taxon>
    </lineage>
</organism>
<evidence type="ECO:0008006" key="3">
    <source>
        <dbReference type="Google" id="ProtNLM"/>
    </source>
</evidence>
<dbReference type="STRING" id="680026.AB733_06660"/>
<name>A0A0J8Y0Q8_9GAMM</name>
<dbReference type="EMBL" id="PYLZ01000006">
    <property type="protein sequence ID" value="PSW24174.1"/>
    <property type="molecule type" value="Genomic_DNA"/>
</dbReference>
<accession>A0A0J8Y0Q8</accession>